<keyword evidence="2" id="KW-0067">ATP-binding</keyword>
<dbReference type="RefSeq" id="WP_155322426.1">
    <property type="nucleotide sequence ID" value="NZ_AP021876.1"/>
</dbReference>
<accession>A0A5K7ZPQ0</accession>
<dbReference type="PANTHER" id="PTHR13504:SF38">
    <property type="entry name" value="FIDO DOMAIN-CONTAINING PROTEIN"/>
    <property type="match status" value="1"/>
</dbReference>
<reference evidence="4 5" key="1">
    <citation type="submission" date="2019-11" db="EMBL/GenBank/DDBJ databases">
        <title>Comparative genomics of hydrocarbon-degrading Desulfosarcina strains.</title>
        <authorList>
            <person name="Watanabe M."/>
            <person name="Kojima H."/>
            <person name="Fukui M."/>
        </authorList>
    </citation>
    <scope>NUCLEOTIDE SEQUENCE [LARGE SCALE GENOMIC DNA]</scope>
    <source>
        <strain evidence="4 5">28bB2T</strain>
    </source>
</reference>
<name>A0A5K7ZPQ0_9BACT</name>
<dbReference type="GO" id="GO:0005524">
    <property type="term" value="F:ATP binding"/>
    <property type="evidence" value="ECO:0007669"/>
    <property type="project" value="UniProtKB-KW"/>
</dbReference>
<dbReference type="InterPro" id="IPR036597">
    <property type="entry name" value="Fido-like_dom_sf"/>
</dbReference>
<evidence type="ECO:0000313" key="5">
    <source>
        <dbReference type="Proteomes" id="UP000425960"/>
    </source>
</evidence>
<protein>
    <recommendedName>
        <fullName evidence="3">Fido domain-containing protein</fullName>
    </recommendedName>
</protein>
<keyword evidence="2" id="KW-0547">Nucleotide-binding</keyword>
<dbReference type="AlphaFoldDB" id="A0A5K7ZPQ0"/>
<dbReference type="Pfam" id="PF02661">
    <property type="entry name" value="Fic"/>
    <property type="match status" value="1"/>
</dbReference>
<evidence type="ECO:0000256" key="2">
    <source>
        <dbReference type="PIRSR" id="PIRSR640198-2"/>
    </source>
</evidence>
<dbReference type="KEGG" id="dov:DSCO28_23950"/>
<feature type="domain" description="Fido" evidence="3">
    <location>
        <begin position="361"/>
        <end position="501"/>
    </location>
</feature>
<dbReference type="PANTHER" id="PTHR13504">
    <property type="entry name" value="FIDO DOMAIN-CONTAINING PROTEIN DDB_G0283145"/>
    <property type="match status" value="1"/>
</dbReference>
<dbReference type="SUPFAM" id="SSF140931">
    <property type="entry name" value="Fic-like"/>
    <property type="match status" value="1"/>
</dbReference>
<dbReference type="Proteomes" id="UP000425960">
    <property type="component" value="Chromosome"/>
</dbReference>
<feature type="active site" evidence="1">
    <location>
        <position position="443"/>
    </location>
</feature>
<evidence type="ECO:0000313" key="4">
    <source>
        <dbReference type="EMBL" id="BBO81829.1"/>
    </source>
</evidence>
<sequence length="509" mass="57517">MATPQEKLASSLEMLRELQNRAIVAVRSGDLTRTHRERLLKNGFLQEVMKGWYIPVQPDRPPGDSTAWYTSFWDFCAAYLEARFGTKWSLSPEQSLLIHVGELTVPRQLLVRSPKARNRMTALPHDTSLFDTRAKLPEDGQDVKINGLRLFTLPAALVSCGPGFFIQHSPAARAALAMVPDGSDLLRLLLEEGRTAIAGRLAGAFSNIGRNDIASDIIHTMQAAGFDAREKNPFEDSAKSALITRFSSPYVYRMRLMWEKMREPVRRQFPAAPGMVPDLEVYLKTADDAYLTDAYHSLSIEGYRVGPDLIERVRSGQWHPDDNVEDREQRNALAARGYWQAYQAVRKSVRKVLADENPGSVSENDHRQWYREMFAPNVKAGLLSPGDLAGYRNAPVYIRRSMHVPPRYEAVRDLMPAFFSLLQEESEPSVRVVLGHFFFVYIHPYFDGNGRIGRFLMNVMLASGGYPWTVVPFEKREEYMSALEAASVRQDIEPFAAFLGRLVSATSPK</sequence>
<dbReference type="InterPro" id="IPR040198">
    <property type="entry name" value="Fido_containing"/>
</dbReference>
<evidence type="ECO:0000259" key="3">
    <source>
        <dbReference type="PROSITE" id="PS51459"/>
    </source>
</evidence>
<gene>
    <name evidence="4" type="ORF">DSCO28_23950</name>
</gene>
<proteinExistence type="predicted"/>
<organism evidence="4 5">
    <name type="scientific">Desulfosarcina ovata subsp. sediminis</name>
    <dbReference type="NCBI Taxonomy" id="885957"/>
    <lineage>
        <taxon>Bacteria</taxon>
        <taxon>Pseudomonadati</taxon>
        <taxon>Thermodesulfobacteriota</taxon>
        <taxon>Desulfobacteria</taxon>
        <taxon>Desulfobacterales</taxon>
        <taxon>Desulfosarcinaceae</taxon>
        <taxon>Desulfosarcina</taxon>
    </lineage>
</organism>
<evidence type="ECO:0000256" key="1">
    <source>
        <dbReference type="PIRSR" id="PIRSR640198-1"/>
    </source>
</evidence>
<dbReference type="EMBL" id="AP021876">
    <property type="protein sequence ID" value="BBO81829.1"/>
    <property type="molecule type" value="Genomic_DNA"/>
</dbReference>
<feature type="binding site" evidence="2">
    <location>
        <begin position="447"/>
        <end position="454"/>
    </location>
    <ligand>
        <name>ATP</name>
        <dbReference type="ChEBI" id="CHEBI:30616"/>
    </ligand>
</feature>
<dbReference type="InterPro" id="IPR003812">
    <property type="entry name" value="Fido"/>
</dbReference>
<dbReference type="Gene3D" id="1.10.3290.10">
    <property type="entry name" value="Fido-like domain"/>
    <property type="match status" value="1"/>
</dbReference>
<dbReference type="PROSITE" id="PS51459">
    <property type="entry name" value="FIDO"/>
    <property type="match status" value="1"/>
</dbReference>